<evidence type="ECO:0000256" key="1">
    <source>
        <dbReference type="SAM" id="MobiDB-lite"/>
    </source>
</evidence>
<comment type="caution">
    <text evidence="3">The sequence shown here is derived from an EMBL/GenBank/DDBJ whole genome shotgun (WGS) entry which is preliminary data.</text>
</comment>
<gene>
    <name evidence="3" type="ORF">Q3O59_10210</name>
</gene>
<sequence length="216" mass="24312">MTFTLKTLRLGTLLMLCVSCIALSACGDSNVAHKPQEQNGASVAAHEVSETDNRTGNVKAGSRNTSAAELVAEHAIHWSHPNFFPAELLGGETGWQAMYTAHAKLEKVSSNENVVMQIRKCHENTREARLIAAGYNFENSTLMRNYNDRVASYKAQKGRYLDKDVVLYFFGLLETHQQTLTSEQFEAVSDKFWQWCVALPNTHWSGRYQDNPIRLE</sequence>
<evidence type="ECO:0000313" key="4">
    <source>
        <dbReference type="Proteomes" id="UP001236258"/>
    </source>
</evidence>
<organism evidence="3 4">
    <name type="scientific">Alkalimonas delamerensis</name>
    <dbReference type="NCBI Taxonomy" id="265981"/>
    <lineage>
        <taxon>Bacteria</taxon>
        <taxon>Pseudomonadati</taxon>
        <taxon>Pseudomonadota</taxon>
        <taxon>Gammaproteobacteria</taxon>
        <taxon>Alkalimonas</taxon>
    </lineage>
</organism>
<name>A0ABT9GR16_9GAMM</name>
<dbReference type="RefSeq" id="WP_305945488.1">
    <property type="nucleotide sequence ID" value="NZ_JAUZVY010000004.1"/>
</dbReference>
<feature type="region of interest" description="Disordered" evidence="1">
    <location>
        <begin position="37"/>
        <end position="60"/>
    </location>
</feature>
<accession>A0ABT9GR16</accession>
<dbReference type="Proteomes" id="UP001236258">
    <property type="component" value="Unassembled WGS sequence"/>
</dbReference>
<feature type="chain" id="PRO_5046038235" evidence="2">
    <location>
        <begin position="25"/>
        <end position="216"/>
    </location>
</feature>
<feature type="signal peptide" evidence="2">
    <location>
        <begin position="1"/>
        <end position="24"/>
    </location>
</feature>
<protein>
    <submittedName>
        <fullName evidence="3">Uncharacterized protein</fullName>
    </submittedName>
</protein>
<reference evidence="3 4" key="1">
    <citation type="submission" date="2023-08" db="EMBL/GenBank/DDBJ databases">
        <authorList>
            <person name="Joshi A."/>
            <person name="Thite S."/>
        </authorList>
    </citation>
    <scope>NUCLEOTIDE SEQUENCE [LARGE SCALE GENOMIC DNA]</scope>
    <source>
        <strain evidence="3 4">1E1</strain>
    </source>
</reference>
<dbReference type="PROSITE" id="PS51257">
    <property type="entry name" value="PROKAR_LIPOPROTEIN"/>
    <property type="match status" value="1"/>
</dbReference>
<evidence type="ECO:0000313" key="3">
    <source>
        <dbReference type="EMBL" id="MDP4529396.1"/>
    </source>
</evidence>
<keyword evidence="4" id="KW-1185">Reference proteome</keyword>
<proteinExistence type="predicted"/>
<keyword evidence="2" id="KW-0732">Signal</keyword>
<dbReference type="EMBL" id="JAUZVY010000004">
    <property type="protein sequence ID" value="MDP4529396.1"/>
    <property type="molecule type" value="Genomic_DNA"/>
</dbReference>
<evidence type="ECO:0000256" key="2">
    <source>
        <dbReference type="SAM" id="SignalP"/>
    </source>
</evidence>